<dbReference type="EMBL" id="JASPKZ010008322">
    <property type="protein sequence ID" value="KAJ9580466.1"/>
    <property type="molecule type" value="Genomic_DNA"/>
</dbReference>
<name>A0AAD8E866_DIPPU</name>
<reference evidence="7" key="1">
    <citation type="journal article" date="2023" name="IScience">
        <title>Live-bearing cockroach genome reveals convergent evolutionary mechanisms linked to viviparity in insects and beyond.</title>
        <authorList>
            <person name="Fouks B."/>
            <person name="Harrison M.C."/>
            <person name="Mikhailova A.A."/>
            <person name="Marchal E."/>
            <person name="English S."/>
            <person name="Carruthers M."/>
            <person name="Jennings E.C."/>
            <person name="Chiamaka E.L."/>
            <person name="Frigard R.A."/>
            <person name="Pippel M."/>
            <person name="Attardo G.M."/>
            <person name="Benoit J.B."/>
            <person name="Bornberg-Bauer E."/>
            <person name="Tobe S.S."/>
        </authorList>
    </citation>
    <scope>NUCLEOTIDE SEQUENCE</scope>
    <source>
        <strain evidence="7">Stay&amp;Tobe</strain>
    </source>
</reference>
<dbReference type="InterPro" id="IPR039036">
    <property type="entry name" value="Granulin_fam"/>
</dbReference>
<evidence type="ECO:0000313" key="8">
    <source>
        <dbReference type="Proteomes" id="UP001233999"/>
    </source>
</evidence>
<keyword evidence="8" id="KW-1185">Reference proteome</keyword>
<evidence type="ECO:0000256" key="3">
    <source>
        <dbReference type="ARBA" id="ARBA00022525"/>
    </source>
</evidence>
<dbReference type="InterPro" id="IPR037277">
    <property type="entry name" value="Granulin_sf"/>
</dbReference>
<evidence type="ECO:0000313" key="7">
    <source>
        <dbReference type="EMBL" id="KAJ9580466.1"/>
    </source>
</evidence>
<dbReference type="PANTHER" id="PTHR12274">
    <property type="entry name" value="GRANULIN"/>
    <property type="match status" value="1"/>
</dbReference>
<dbReference type="AlphaFoldDB" id="A0AAD8E866"/>
<dbReference type="Gene3D" id="2.10.25.160">
    <property type="entry name" value="Granulin"/>
    <property type="match status" value="2"/>
</dbReference>
<dbReference type="PANTHER" id="PTHR12274:SF3">
    <property type="entry name" value="PROGRANULIN"/>
    <property type="match status" value="1"/>
</dbReference>
<proteinExistence type="inferred from homology"/>
<keyword evidence="3" id="KW-0964">Secreted</keyword>
<dbReference type="InterPro" id="IPR000118">
    <property type="entry name" value="Granulin"/>
</dbReference>
<feature type="non-terminal residue" evidence="7">
    <location>
        <position position="162"/>
    </location>
</feature>
<feature type="domain" description="Granulins" evidence="6">
    <location>
        <begin position="57"/>
        <end position="70"/>
    </location>
</feature>
<feature type="signal peptide" evidence="5">
    <location>
        <begin position="1"/>
        <end position="23"/>
    </location>
</feature>
<comment type="subcellular location">
    <subcellularLocation>
        <location evidence="1">Secreted</location>
    </subcellularLocation>
</comment>
<dbReference type="GO" id="GO:0005576">
    <property type="term" value="C:extracellular region"/>
    <property type="evidence" value="ECO:0007669"/>
    <property type="project" value="UniProtKB-SubCell"/>
</dbReference>
<evidence type="ECO:0000259" key="6">
    <source>
        <dbReference type="PROSITE" id="PS00799"/>
    </source>
</evidence>
<dbReference type="Pfam" id="PF00396">
    <property type="entry name" value="Granulin"/>
    <property type="match status" value="2"/>
</dbReference>
<sequence>MLPVPIMKAIVVLCTLSVYVAVGEVCPDKGSCAPGMTCCVLPSGREGCCPYLNGTCCQDRVHCCPNGYDCQNSRCRKRDDSTEVNLERLMVYYDEQYTNSSLNSNYCPDQSQCDDDETCCSVGGGRYGCCPMLQAVCCRDLRTCCPQGYTCMGSGGCQLEDK</sequence>
<keyword evidence="5" id="KW-0732">Signal</keyword>
<dbReference type="PROSITE" id="PS00799">
    <property type="entry name" value="GRANULINS"/>
    <property type="match status" value="1"/>
</dbReference>
<comment type="similarity">
    <text evidence="2">Belongs to the granulin family.</text>
</comment>
<evidence type="ECO:0000256" key="4">
    <source>
        <dbReference type="ARBA" id="ARBA00023157"/>
    </source>
</evidence>
<gene>
    <name evidence="7" type="ORF">L9F63_024355</name>
</gene>
<keyword evidence="4" id="KW-1015">Disulfide bond</keyword>
<evidence type="ECO:0000256" key="2">
    <source>
        <dbReference type="ARBA" id="ARBA00010093"/>
    </source>
</evidence>
<reference evidence="7" key="2">
    <citation type="submission" date="2023-05" db="EMBL/GenBank/DDBJ databases">
        <authorList>
            <person name="Fouks B."/>
        </authorList>
    </citation>
    <scope>NUCLEOTIDE SEQUENCE</scope>
    <source>
        <strain evidence="7">Stay&amp;Tobe</strain>
        <tissue evidence="7">Testes</tissue>
    </source>
</reference>
<protein>
    <recommendedName>
        <fullName evidence="6">Granulins domain-containing protein</fullName>
    </recommendedName>
</protein>
<evidence type="ECO:0000256" key="1">
    <source>
        <dbReference type="ARBA" id="ARBA00004613"/>
    </source>
</evidence>
<feature type="chain" id="PRO_5042071405" description="Granulins domain-containing protein" evidence="5">
    <location>
        <begin position="24"/>
        <end position="162"/>
    </location>
</feature>
<organism evidence="7 8">
    <name type="scientific">Diploptera punctata</name>
    <name type="common">Pacific beetle cockroach</name>
    <dbReference type="NCBI Taxonomy" id="6984"/>
    <lineage>
        <taxon>Eukaryota</taxon>
        <taxon>Metazoa</taxon>
        <taxon>Ecdysozoa</taxon>
        <taxon>Arthropoda</taxon>
        <taxon>Hexapoda</taxon>
        <taxon>Insecta</taxon>
        <taxon>Pterygota</taxon>
        <taxon>Neoptera</taxon>
        <taxon>Polyneoptera</taxon>
        <taxon>Dictyoptera</taxon>
        <taxon>Blattodea</taxon>
        <taxon>Blaberoidea</taxon>
        <taxon>Blaberidae</taxon>
        <taxon>Diplopterinae</taxon>
        <taxon>Diploptera</taxon>
    </lineage>
</organism>
<dbReference type="SUPFAM" id="SSF57277">
    <property type="entry name" value="Granulin repeat"/>
    <property type="match status" value="2"/>
</dbReference>
<dbReference type="SMART" id="SM00277">
    <property type="entry name" value="GRAN"/>
    <property type="match status" value="2"/>
</dbReference>
<comment type="caution">
    <text evidence="7">The sequence shown here is derived from an EMBL/GenBank/DDBJ whole genome shotgun (WGS) entry which is preliminary data.</text>
</comment>
<dbReference type="Proteomes" id="UP001233999">
    <property type="component" value="Unassembled WGS sequence"/>
</dbReference>
<evidence type="ECO:0000256" key="5">
    <source>
        <dbReference type="SAM" id="SignalP"/>
    </source>
</evidence>
<accession>A0AAD8E866</accession>